<evidence type="ECO:0000256" key="7">
    <source>
        <dbReference type="ARBA" id="ARBA00023239"/>
    </source>
</evidence>
<dbReference type="EMBL" id="CP024443">
    <property type="protein sequence ID" value="ATR78588.1"/>
    <property type="molecule type" value="Genomic_DNA"/>
</dbReference>
<keyword evidence="5 9" id="KW-0441">Lipid A biosynthesis</keyword>
<dbReference type="Proteomes" id="UP000229340">
    <property type="component" value="Chromosome"/>
</dbReference>
<accession>A0A2D2LU83</accession>
<dbReference type="GO" id="GO:0016020">
    <property type="term" value="C:membrane"/>
    <property type="evidence" value="ECO:0007669"/>
    <property type="project" value="GOC"/>
</dbReference>
<evidence type="ECO:0000256" key="1">
    <source>
        <dbReference type="ARBA" id="ARBA00004496"/>
    </source>
</evidence>
<reference evidence="11" key="1">
    <citation type="submission" date="2017-11" db="EMBL/GenBank/DDBJ databases">
        <title>Complete genome sequence of Moraxella osloensis NP7 isolated from human skin.</title>
        <authorList>
            <person name="Lee K."/>
            <person name="Lim J.Y."/>
            <person name="Hwang I."/>
        </authorList>
    </citation>
    <scope>NUCLEOTIDE SEQUENCE [LARGE SCALE GENOMIC DNA]</scope>
    <source>
        <strain evidence="11">NP7</strain>
    </source>
</reference>
<dbReference type="NCBIfam" id="TIGR01750">
    <property type="entry name" value="fabZ"/>
    <property type="match status" value="1"/>
</dbReference>
<dbReference type="STRING" id="34062.AXE82_00695"/>
<comment type="similarity">
    <text evidence="2 9">Belongs to the thioester dehydratase family. FabZ subfamily.</text>
</comment>
<gene>
    <name evidence="9 10" type="primary">fabZ</name>
    <name evidence="10" type="ORF">NP7_04570</name>
</gene>
<dbReference type="HAMAP" id="MF_00406">
    <property type="entry name" value="FabZ"/>
    <property type="match status" value="1"/>
</dbReference>
<sequence length="171" mass="19312">MDFDKLIDEDIASLAQIGVTLPINAVVLRDYLPHRYPFMLLDRVTAVKPNEWITGLKNITINEPFFNGHFPEEPIMPGVLMIEAMAQVAGVLGFISKNVKPRDGYIYLFAGVDKVRFKRQVIPGDQLILRAKKTMERHSIYKFSCTACVGDELAASAEITIAEQRTQYHQS</sequence>
<organism evidence="10 11">
    <name type="scientific">Faucicola osloensis</name>
    <name type="common">Moraxella osloensis</name>
    <dbReference type="NCBI Taxonomy" id="34062"/>
    <lineage>
        <taxon>Bacteria</taxon>
        <taxon>Pseudomonadati</taxon>
        <taxon>Pseudomonadota</taxon>
        <taxon>Gammaproteobacteria</taxon>
        <taxon>Moraxellales</taxon>
        <taxon>Moraxellaceae</taxon>
        <taxon>Faucicola</taxon>
    </lineage>
</organism>
<dbReference type="FunFam" id="3.10.129.10:FF:000001">
    <property type="entry name" value="3-hydroxyacyl-[acyl-carrier-protein] dehydratase FabZ"/>
    <property type="match status" value="1"/>
</dbReference>
<evidence type="ECO:0000256" key="4">
    <source>
        <dbReference type="ARBA" id="ARBA00022516"/>
    </source>
</evidence>
<evidence type="ECO:0000256" key="5">
    <source>
        <dbReference type="ARBA" id="ARBA00022556"/>
    </source>
</evidence>
<name>A0A2D2LU83_FAUOS</name>
<dbReference type="Gene3D" id="3.10.129.10">
    <property type="entry name" value="Hotdog Thioesterase"/>
    <property type="match status" value="1"/>
</dbReference>
<dbReference type="PANTHER" id="PTHR30272:SF1">
    <property type="entry name" value="3-HYDROXYACYL-[ACYL-CARRIER-PROTEIN] DEHYDRATASE"/>
    <property type="match status" value="1"/>
</dbReference>
<dbReference type="PANTHER" id="PTHR30272">
    <property type="entry name" value="3-HYDROXYACYL-[ACYL-CARRIER-PROTEIN] DEHYDRATASE"/>
    <property type="match status" value="1"/>
</dbReference>
<dbReference type="AlphaFoldDB" id="A0A2D2LU83"/>
<dbReference type="Pfam" id="PF07977">
    <property type="entry name" value="FabA"/>
    <property type="match status" value="1"/>
</dbReference>
<dbReference type="SUPFAM" id="SSF54637">
    <property type="entry name" value="Thioesterase/thiol ester dehydrase-isomerase"/>
    <property type="match status" value="1"/>
</dbReference>
<evidence type="ECO:0000256" key="6">
    <source>
        <dbReference type="ARBA" id="ARBA00023098"/>
    </source>
</evidence>
<comment type="catalytic activity">
    <reaction evidence="9">
        <text>a (3R)-hydroxyacyl-[ACP] = a (2E)-enoyl-[ACP] + H2O</text>
        <dbReference type="Rhea" id="RHEA:13097"/>
        <dbReference type="Rhea" id="RHEA-COMP:9925"/>
        <dbReference type="Rhea" id="RHEA-COMP:9945"/>
        <dbReference type="ChEBI" id="CHEBI:15377"/>
        <dbReference type="ChEBI" id="CHEBI:78784"/>
        <dbReference type="ChEBI" id="CHEBI:78827"/>
        <dbReference type="EC" id="4.2.1.59"/>
    </reaction>
</comment>
<evidence type="ECO:0000256" key="2">
    <source>
        <dbReference type="ARBA" id="ARBA00009174"/>
    </source>
</evidence>
<dbReference type="CDD" id="cd01288">
    <property type="entry name" value="FabZ"/>
    <property type="match status" value="1"/>
</dbReference>
<evidence type="ECO:0000256" key="3">
    <source>
        <dbReference type="ARBA" id="ARBA00022490"/>
    </source>
</evidence>
<dbReference type="InterPro" id="IPR029069">
    <property type="entry name" value="HotDog_dom_sf"/>
</dbReference>
<dbReference type="RefSeq" id="WP_100269875.1">
    <property type="nucleotide sequence ID" value="NZ_CP024443.1"/>
</dbReference>
<protein>
    <recommendedName>
        <fullName evidence="9">3-hydroxyacyl-[acyl-carrier-protein] dehydratase FabZ</fullName>
        <ecNumber evidence="9">4.2.1.59</ecNumber>
    </recommendedName>
    <alternativeName>
        <fullName evidence="9">(3R)-hydroxymyristoyl-[acyl-carrier-protein] dehydratase</fullName>
        <shortName evidence="9">(3R)-hydroxymyristoyl-ACP dehydrase</shortName>
    </alternativeName>
    <alternativeName>
        <fullName evidence="9">Beta-hydroxyacyl-ACP dehydratase</fullName>
    </alternativeName>
</protein>
<comment type="function">
    <text evidence="8 9">Involved in unsaturated fatty acids biosynthesis. Catalyzes the dehydration of short chain beta-hydroxyacyl-ACPs and long chain saturated and unsaturated beta-hydroxyacyl-ACPs.</text>
</comment>
<dbReference type="EC" id="4.2.1.59" evidence="9"/>
<dbReference type="InterPro" id="IPR010084">
    <property type="entry name" value="FabZ"/>
</dbReference>
<dbReference type="InterPro" id="IPR013114">
    <property type="entry name" value="FabA_FabZ"/>
</dbReference>
<keyword evidence="4 9" id="KW-0444">Lipid biosynthesis</keyword>
<dbReference type="GO" id="GO:0005737">
    <property type="term" value="C:cytoplasm"/>
    <property type="evidence" value="ECO:0007669"/>
    <property type="project" value="UniProtKB-SubCell"/>
</dbReference>
<dbReference type="GO" id="GO:0006633">
    <property type="term" value="P:fatty acid biosynthetic process"/>
    <property type="evidence" value="ECO:0007669"/>
    <property type="project" value="UniProtKB-UniRule"/>
</dbReference>
<keyword evidence="3 9" id="KW-0963">Cytoplasm</keyword>
<keyword evidence="7 9" id="KW-0456">Lyase</keyword>
<dbReference type="NCBIfam" id="NF000582">
    <property type="entry name" value="PRK00006.1"/>
    <property type="match status" value="1"/>
</dbReference>
<proteinExistence type="inferred from homology"/>
<evidence type="ECO:0000256" key="8">
    <source>
        <dbReference type="ARBA" id="ARBA00025049"/>
    </source>
</evidence>
<evidence type="ECO:0000313" key="10">
    <source>
        <dbReference type="EMBL" id="ATR78588.1"/>
    </source>
</evidence>
<comment type="subcellular location">
    <subcellularLocation>
        <location evidence="1 9">Cytoplasm</location>
    </subcellularLocation>
</comment>
<evidence type="ECO:0000256" key="9">
    <source>
        <dbReference type="HAMAP-Rule" id="MF_00406"/>
    </source>
</evidence>
<evidence type="ECO:0000313" key="11">
    <source>
        <dbReference type="Proteomes" id="UP000229340"/>
    </source>
</evidence>
<keyword evidence="6 9" id="KW-0443">Lipid metabolism</keyword>
<dbReference type="GO" id="GO:0009245">
    <property type="term" value="P:lipid A biosynthetic process"/>
    <property type="evidence" value="ECO:0007669"/>
    <property type="project" value="UniProtKB-UniRule"/>
</dbReference>
<feature type="active site" evidence="9">
    <location>
        <position position="69"/>
    </location>
</feature>
<dbReference type="GO" id="GO:0019171">
    <property type="term" value="F:(3R)-hydroxyacyl-[acyl-carrier-protein] dehydratase activity"/>
    <property type="evidence" value="ECO:0007669"/>
    <property type="project" value="UniProtKB-EC"/>
</dbReference>